<evidence type="ECO:0000256" key="1">
    <source>
        <dbReference type="ARBA" id="ARBA00004651"/>
    </source>
</evidence>
<keyword evidence="7" id="KW-0472">Membrane</keyword>
<reference evidence="8 9" key="1">
    <citation type="submission" date="2019-04" db="EMBL/GenBank/DDBJ databases">
        <title>Complete genome sequencing of Piscirickettsia salmonis strain Psal-009.</title>
        <authorList>
            <person name="Schober I."/>
            <person name="Bunk B."/>
            <person name="Sproer C."/>
            <person name="Carril G.P."/>
            <person name="Riedel T."/>
            <person name="Flores-Herrera P.A."/>
            <person name="Nourdin-Galindo G."/>
            <person name="Marshall S.H."/>
            <person name="Overmann J."/>
        </authorList>
    </citation>
    <scope>NUCLEOTIDE SEQUENCE [LARGE SCALE GENOMIC DNA]</scope>
    <source>
        <strain evidence="8 9">Psal-009</strain>
    </source>
</reference>
<dbReference type="SUPFAM" id="SSF103473">
    <property type="entry name" value="MFS general substrate transporter"/>
    <property type="match status" value="1"/>
</dbReference>
<dbReference type="InterPro" id="IPR020846">
    <property type="entry name" value="MFS_dom"/>
</dbReference>
<dbReference type="RefSeq" id="WP_032126458.1">
    <property type="nucleotide sequence ID" value="NZ_CP012413.1"/>
</dbReference>
<accession>A0A9Q5VEX6</accession>
<evidence type="ECO:0000313" key="9">
    <source>
        <dbReference type="Proteomes" id="UP000422232"/>
    </source>
</evidence>
<keyword evidence="6" id="KW-1133">Transmembrane helix</keyword>
<dbReference type="PANTHER" id="PTHR42718:SF9">
    <property type="entry name" value="MAJOR FACILITATOR SUPERFAMILY MULTIDRUG TRANSPORTER MFSC"/>
    <property type="match status" value="1"/>
</dbReference>
<evidence type="ECO:0000256" key="2">
    <source>
        <dbReference type="ARBA" id="ARBA00008537"/>
    </source>
</evidence>
<evidence type="ECO:0000256" key="4">
    <source>
        <dbReference type="ARBA" id="ARBA00022475"/>
    </source>
</evidence>
<proteinExistence type="inferred from homology"/>
<dbReference type="EMBL" id="CP038908">
    <property type="protein sequence ID" value="QGO05222.1"/>
    <property type="molecule type" value="Genomic_DNA"/>
</dbReference>
<dbReference type="InterPro" id="IPR011701">
    <property type="entry name" value="MFS"/>
</dbReference>
<gene>
    <name evidence="8" type="primary">emrB</name>
    <name evidence="8" type="ORF">Psal009_01103</name>
</gene>
<keyword evidence="9" id="KW-1185">Reference proteome</keyword>
<organism evidence="8 9">
    <name type="scientific">Piscirickettsia salmonis</name>
    <dbReference type="NCBI Taxonomy" id="1238"/>
    <lineage>
        <taxon>Bacteria</taxon>
        <taxon>Pseudomonadati</taxon>
        <taxon>Pseudomonadota</taxon>
        <taxon>Gammaproteobacteria</taxon>
        <taxon>Thiotrichales</taxon>
        <taxon>Piscirickettsiaceae</taxon>
        <taxon>Piscirickettsia</taxon>
    </lineage>
</organism>
<dbReference type="PROSITE" id="PS50850">
    <property type="entry name" value="MFS"/>
    <property type="match status" value="1"/>
</dbReference>
<protein>
    <submittedName>
        <fullName evidence="8">Multidrug resistance protein B</fullName>
    </submittedName>
</protein>
<dbReference type="GO" id="GO:0005886">
    <property type="term" value="C:plasma membrane"/>
    <property type="evidence" value="ECO:0007669"/>
    <property type="project" value="UniProtKB-SubCell"/>
</dbReference>
<evidence type="ECO:0000256" key="3">
    <source>
        <dbReference type="ARBA" id="ARBA00022448"/>
    </source>
</evidence>
<evidence type="ECO:0000313" key="8">
    <source>
        <dbReference type="EMBL" id="QGO05222.1"/>
    </source>
</evidence>
<sequence length="508" mass="55951">MNALKLDENTWSRWIITFILVLVTALEILDMTIVTVSLQDMRGSLGATSEQISWTVTSYMVMSAIVMPLSGFLTARLGRKRLLFVVIIGFGVFSALCGFATNLAEIVVFRALQGGFGALLAPISQATINDLFANRPDSERNKSMALYGMGIMTAPVFGPIIGGYLTQNINWRWDFFVNIPICLIVLPLIAIFITETERKSSKVDWLGMSVMALAVGSFQVVLDQGSSKGWFASDQIIILSMIAVSSFAYFLYRGIRMGRKNIINLGLFKDRLFAGSIFLILAYCMVLMGLLSWLPLFLETLLQYPALTTGEVLAPRGIIAAIAMMTLPLLMRFIAAHWLVMLGFLLTASGGYLMMSTFNLYIDPQAVLIPNLIQGAASALVFVPLARTFYGNLSPEDHAEAAGIFSFARSIGGSIGVSIMGTIFVRLSQVNWNELSGYVNAFNHNLTRWLEVNHQSIQDSQTIARLGNIVNEQATMLAFNDVFYFATVSSIILLPCALVLRKKVNKVN</sequence>
<keyword evidence="4" id="KW-1003">Cell membrane</keyword>
<keyword evidence="3" id="KW-0813">Transport</keyword>
<dbReference type="Pfam" id="PF07690">
    <property type="entry name" value="MFS_1"/>
    <property type="match status" value="1"/>
</dbReference>
<evidence type="ECO:0000256" key="5">
    <source>
        <dbReference type="ARBA" id="ARBA00022692"/>
    </source>
</evidence>
<name>A0A9Q5VEX6_PISSA</name>
<dbReference type="GeneID" id="66741745"/>
<dbReference type="GO" id="GO:0022857">
    <property type="term" value="F:transmembrane transporter activity"/>
    <property type="evidence" value="ECO:0007669"/>
    <property type="project" value="InterPro"/>
</dbReference>
<evidence type="ECO:0000256" key="7">
    <source>
        <dbReference type="ARBA" id="ARBA00023136"/>
    </source>
</evidence>
<dbReference type="Proteomes" id="UP000422232">
    <property type="component" value="Chromosome"/>
</dbReference>
<comment type="subcellular location">
    <subcellularLocation>
        <location evidence="1">Cell membrane</location>
        <topology evidence="1">Multi-pass membrane protein</topology>
    </subcellularLocation>
</comment>
<evidence type="ECO:0000256" key="6">
    <source>
        <dbReference type="ARBA" id="ARBA00022989"/>
    </source>
</evidence>
<dbReference type="InterPro" id="IPR036259">
    <property type="entry name" value="MFS_trans_sf"/>
</dbReference>
<dbReference type="PANTHER" id="PTHR42718">
    <property type="entry name" value="MAJOR FACILITATOR SUPERFAMILY MULTIDRUG TRANSPORTER MFSC"/>
    <property type="match status" value="1"/>
</dbReference>
<dbReference type="CDD" id="cd17503">
    <property type="entry name" value="MFS_LmrB_MDR_like"/>
    <property type="match status" value="1"/>
</dbReference>
<dbReference type="NCBIfam" id="TIGR00711">
    <property type="entry name" value="efflux_EmrB"/>
    <property type="match status" value="1"/>
</dbReference>
<keyword evidence="5" id="KW-0812">Transmembrane</keyword>
<dbReference type="InterPro" id="IPR004638">
    <property type="entry name" value="EmrB-like"/>
</dbReference>
<dbReference type="Gene3D" id="1.20.1720.10">
    <property type="entry name" value="Multidrug resistance protein D"/>
    <property type="match status" value="1"/>
</dbReference>
<dbReference type="AlphaFoldDB" id="A0A9Q5VEX6"/>
<comment type="similarity">
    <text evidence="2">Belongs to the major facilitator superfamily. EmrB family.</text>
</comment>
<dbReference type="Gene3D" id="1.20.1250.20">
    <property type="entry name" value="MFS general substrate transporter like domains"/>
    <property type="match status" value="1"/>
</dbReference>